<dbReference type="GO" id="GO:0005794">
    <property type="term" value="C:Golgi apparatus"/>
    <property type="evidence" value="ECO:0007669"/>
    <property type="project" value="UniProtKB-SubCell"/>
</dbReference>
<feature type="coiled-coil region" evidence="9">
    <location>
        <begin position="581"/>
        <end position="625"/>
    </location>
</feature>
<feature type="compositionally biased region" description="Basic and acidic residues" evidence="10">
    <location>
        <begin position="1415"/>
        <end position="1433"/>
    </location>
</feature>
<dbReference type="Pfam" id="PF07989">
    <property type="entry name" value="Cnn_1N"/>
    <property type="match status" value="1"/>
</dbReference>
<feature type="region of interest" description="Disordered" evidence="10">
    <location>
        <begin position="698"/>
        <end position="728"/>
    </location>
</feature>
<evidence type="ECO:0000313" key="13">
    <source>
        <dbReference type="Proteomes" id="UP000515140"/>
    </source>
</evidence>
<feature type="coiled-coil region" evidence="9">
    <location>
        <begin position="491"/>
        <end position="532"/>
    </location>
</feature>
<keyword evidence="9" id="KW-0175">Coiled coil</keyword>
<evidence type="ECO:0000256" key="8">
    <source>
        <dbReference type="ARBA" id="ARBA00023212"/>
    </source>
</evidence>
<name>A0A6P5KNF9_PHACI</name>
<dbReference type="GO" id="GO:0005516">
    <property type="term" value="F:calmodulin binding"/>
    <property type="evidence" value="ECO:0007669"/>
    <property type="project" value="UniProtKB-KW"/>
</dbReference>
<evidence type="ECO:0000256" key="7">
    <source>
        <dbReference type="ARBA" id="ARBA00023034"/>
    </source>
</evidence>
<dbReference type="GO" id="GO:0001578">
    <property type="term" value="P:microtubule bundle formation"/>
    <property type="evidence" value="ECO:0007669"/>
    <property type="project" value="TreeGrafter"/>
</dbReference>
<dbReference type="CTD" id="55755"/>
<sequence length="1936" mass="222535">MDSVLGEDATLPVGLNGSSVLISHLPDGSDIDPNFGLVCTVFPNASEETASPTRVRNMKDFENQITDLKKENFNLKLRIYFLEERIQQKFDSPNEDVYKINIELKVELESLKRELLEREHLLIKASKAVESLAEGGGSEIQRVKEDARKKMQQVEDHLTRKIFHLEEDVKAAQAEVEKAFAMAEKEKVLRMSLEEKLSSLKIAQQGELEESLDEEEKDRLIEDLKLTLKKKDALIQELEEAKTQMGSPDENLSSGKLRELTAAFREEKELEIEAIQMELRNERNCFEKRILSFQEDIKEKEKEIALEKKNGLKRDKTIQGLTMALKTKDKETEELKSRIEELTTSLAKAREATHGTQIEKIKGSEDFETILLEKETLLAQLHAENRRKDTENHKLQRTIEKLTQDIDDFQHEREKLEKELDEARRQKSHGDKTINDLRNQVEKLHGEMTEKEKSVEQRYNILLSESNQKLQSQEQVMKCLTDSVNQKDILLQRLDGKIKEKDVELEQLFNRLNHLLKAKEDLELKNGDLTEKYTSQQVAFKEALFSEEKQGSEYEELICALKKEQHIYSDLVKALKDSDSINSVQAELNNIFSLRKQLEDDVLSYQTLRKTLEDQINEIKRQEEESISFYSDQTSYLSICIGDHDRFQTEHLSLEELKQRVNELVMVVKALHSDNQDLRKTLFERSCLGAQESGTLAQSEILGNKQDEDDATKAEDVDDDEKNLLSSPQSVWSSEVTLDYSKPFYKNGYLRNQDASQLDFDVVGDSYSPRDKCQHGGEEIKFFPSPLNENRTLLLEPRPELMKAVSELLLEHLGMTEQELFGCDLEDKNEKALKQIIIQLRTELRRFKQVNTFLRQRVDLKSVFDGKERFYPAAAAHLNKAIELSMVEVKDSVTQTMNLQGYTMKFKHEEKKDAAEEKPKYSVLNAEHQHEHVYKMSEQQNVLPVPSIIHKSTKKSRLPIPLKSSRSLGSVNLNSATQETVVYLQNQIAELHGDLKECKIQNKHLQQKLSLTEALNEERPVQDKLLLNAEPSSKAVCQERKVELKDPEGDAGGKEERKEDEDQRKSPEPEPQQFNSFDILPSNKESHWEDFIDAASTTSYESSKNLSLQVNGTDLSDEFDMDDIEHLKQRIKDLKTELEGYQRFIFQLRASQQSQCSKAVITVLCGTEGVQEGRSKSNYSTNEEEMKTFSSLHQVHYVKHTKILHPLTSELADGIVEDLKQRLEEQEFELKREQHVNMNLLEEVHNLQNKLRESSPSRYDSLVQSQARELSSQRQQIKDSHSICVIYRQHMTSLIKAFEELLQASDVDYCVAEGFREQLNQSIQLLEKLEKMFLNGDNLTPPSPFQNPTILYILGPVLLYMSAKQHRGKSSDAEVSKHNELIKRASEDASVYPSLVDKPLMLPASQVLSDYEISEKSSFDSGEHKQDSEDLDKSSVVPNNFSQDLLMEHLQEIRTLRRRLEESIKTNDRLRKQLEQQGGELEQGSANIFIHGSEQHNSLTSEIHFLRKQNQALNMMLAKGSRDKQKENEKLRESLSRKTVIIEHLQRDYECVKQDNERLQKQVSEKEKDNRHLTHAIYSSHHELNRIQAEMKVQQRQYAENAKLLQSLRVELKVYEKLEEANRRQIEPGQDMSEECRKEQNHLLDLHELLTEIQNLRVQLERSIETNNALRNKLEEQLSKGEDTVATVSPTVTPKKEWQLCPGNKEDKEQCELSDHSLALLPKSEKPQVSSGGDVDNSSCCSSSSAHSIQCIPRLVPGHRMWANKSGRHILGLIEDYNALRKQISEGQKLLSEMEVHLQAISGPKNQEAGLKVPDQAPLNGFSDSVNTARQILEEAARLLKLLWRVSLPINGHCPVHSNQIAEMKAEITRLRKKISEQEKKLYSTARHLQLRKHEEKVIFDQLVLTHEILRKARGNLELKPGGQSLGTASSCASES</sequence>
<dbReference type="PANTHER" id="PTHR46930">
    <property type="entry name" value="CDK5 REGULATORY SUBUNIT-ASSOCIATED PROTEIN 2"/>
    <property type="match status" value="1"/>
</dbReference>
<dbReference type="InParanoid" id="A0A6P5KNF9"/>
<evidence type="ECO:0000256" key="1">
    <source>
        <dbReference type="ARBA" id="ARBA00004245"/>
    </source>
</evidence>
<feature type="coiled-coil region" evidence="9">
    <location>
        <begin position="217"/>
        <end position="352"/>
    </location>
</feature>
<dbReference type="PANTHER" id="PTHR46930:SF1">
    <property type="entry name" value="CDK5 REGULATORY SUBUNIT-ASSOCIATED PROTEIN 2"/>
    <property type="match status" value="1"/>
</dbReference>
<reference evidence="14" key="1">
    <citation type="submission" date="2025-08" db="UniProtKB">
        <authorList>
            <consortium name="RefSeq"/>
        </authorList>
    </citation>
    <scope>IDENTIFICATION</scope>
    <source>
        <tissue evidence="14">Spleen</tissue>
    </source>
</reference>
<keyword evidence="4" id="KW-0963">Cytoplasm</keyword>
<evidence type="ECO:0000256" key="6">
    <source>
        <dbReference type="ARBA" id="ARBA00022860"/>
    </source>
</evidence>
<dbReference type="GO" id="GO:0000132">
    <property type="term" value="P:establishment of mitotic spindle orientation"/>
    <property type="evidence" value="ECO:0007669"/>
    <property type="project" value="TreeGrafter"/>
</dbReference>
<dbReference type="GO" id="GO:0035371">
    <property type="term" value="C:microtubule plus-end"/>
    <property type="evidence" value="ECO:0007669"/>
    <property type="project" value="TreeGrafter"/>
</dbReference>
<evidence type="ECO:0000259" key="11">
    <source>
        <dbReference type="Pfam" id="PF07989"/>
    </source>
</evidence>
<protein>
    <recommendedName>
        <fullName evidence="3">CDK5 regulatory subunit-associated protein 2</fullName>
    </recommendedName>
</protein>
<keyword evidence="6" id="KW-0112">Calmodulin-binding</keyword>
<dbReference type="GO" id="GO:0007059">
    <property type="term" value="P:chromosome segregation"/>
    <property type="evidence" value="ECO:0007669"/>
    <property type="project" value="TreeGrafter"/>
</dbReference>
<dbReference type="InterPro" id="IPR012943">
    <property type="entry name" value="Cnn_1N"/>
</dbReference>
<dbReference type="GO" id="GO:0043015">
    <property type="term" value="F:gamma-tubulin binding"/>
    <property type="evidence" value="ECO:0007669"/>
    <property type="project" value="TreeGrafter"/>
</dbReference>
<accession>A0A6P5KNF9</accession>
<feature type="region of interest" description="Disordered" evidence="10">
    <location>
        <begin position="1415"/>
        <end position="1437"/>
    </location>
</feature>
<dbReference type="KEGG" id="pcw:110211352"/>
<dbReference type="GO" id="GO:0000242">
    <property type="term" value="C:pericentriolar material"/>
    <property type="evidence" value="ECO:0007669"/>
    <property type="project" value="TreeGrafter"/>
</dbReference>
<feature type="coiled-coil region" evidence="9">
    <location>
        <begin position="1646"/>
        <end position="1680"/>
    </location>
</feature>
<evidence type="ECO:0000256" key="3">
    <source>
        <dbReference type="ARBA" id="ARBA00020479"/>
    </source>
</evidence>
<evidence type="ECO:0000259" key="12">
    <source>
        <dbReference type="Pfam" id="PF23246"/>
    </source>
</evidence>
<dbReference type="GO" id="GO:0097431">
    <property type="term" value="C:mitotic spindle pole"/>
    <property type="evidence" value="ECO:0007669"/>
    <property type="project" value="TreeGrafter"/>
</dbReference>
<feature type="coiled-coil region" evidence="9">
    <location>
        <begin position="988"/>
        <end position="1015"/>
    </location>
</feature>
<evidence type="ECO:0000313" key="14">
    <source>
        <dbReference type="RefSeq" id="XP_020846252.1"/>
    </source>
</evidence>
<evidence type="ECO:0000256" key="10">
    <source>
        <dbReference type="SAM" id="MobiDB-lite"/>
    </source>
</evidence>
<feature type="coiled-coil region" evidence="9">
    <location>
        <begin position="58"/>
        <end position="114"/>
    </location>
</feature>
<dbReference type="GeneID" id="110211352"/>
<keyword evidence="5" id="KW-0597">Phosphoprotein</keyword>
<dbReference type="GO" id="GO:0090266">
    <property type="term" value="P:regulation of mitotic cell cycle spindle assembly checkpoint"/>
    <property type="evidence" value="ECO:0007669"/>
    <property type="project" value="TreeGrafter"/>
</dbReference>
<evidence type="ECO:0000256" key="5">
    <source>
        <dbReference type="ARBA" id="ARBA00022553"/>
    </source>
</evidence>
<dbReference type="Proteomes" id="UP000515140">
    <property type="component" value="Unplaced"/>
</dbReference>
<dbReference type="InterPro" id="IPR056273">
    <property type="entry name" value="CDK5RAP2_MYOME_CC"/>
</dbReference>
<dbReference type="RefSeq" id="XP_020846252.1">
    <property type="nucleotide sequence ID" value="XM_020990593.1"/>
</dbReference>
<evidence type="ECO:0000256" key="9">
    <source>
        <dbReference type="SAM" id="Coils"/>
    </source>
</evidence>
<dbReference type="Pfam" id="PF23246">
    <property type="entry name" value="CC_CDK5RAP2"/>
    <property type="match status" value="1"/>
</dbReference>
<dbReference type="GO" id="GO:0007099">
    <property type="term" value="P:centriole replication"/>
    <property type="evidence" value="ECO:0007669"/>
    <property type="project" value="TreeGrafter"/>
</dbReference>
<dbReference type="FunCoup" id="A0A6P5KNF9">
    <property type="interactions" value="2105"/>
</dbReference>
<proteinExistence type="predicted"/>
<keyword evidence="8" id="KW-0206">Cytoskeleton</keyword>
<feature type="compositionally biased region" description="Basic and acidic residues" evidence="10">
    <location>
        <begin position="1037"/>
        <end position="1068"/>
    </location>
</feature>
<feature type="domain" description="Centrosomin N-terminal motif 1" evidence="11">
    <location>
        <begin position="58"/>
        <end position="130"/>
    </location>
</feature>
<evidence type="ECO:0000256" key="2">
    <source>
        <dbReference type="ARBA" id="ARBA00004555"/>
    </source>
</evidence>
<feature type="domain" description="CDK5 regulatory subunit-associated protein 2/Myomegalin coiled coil" evidence="12">
    <location>
        <begin position="501"/>
        <end position="617"/>
    </location>
</feature>
<organism evidence="13 14">
    <name type="scientific">Phascolarctos cinereus</name>
    <name type="common">Koala</name>
    <dbReference type="NCBI Taxonomy" id="38626"/>
    <lineage>
        <taxon>Eukaryota</taxon>
        <taxon>Metazoa</taxon>
        <taxon>Chordata</taxon>
        <taxon>Craniata</taxon>
        <taxon>Vertebrata</taxon>
        <taxon>Euteleostomi</taxon>
        <taxon>Mammalia</taxon>
        <taxon>Metatheria</taxon>
        <taxon>Diprotodontia</taxon>
        <taxon>Phascolarctidae</taxon>
        <taxon>Phascolarctos</taxon>
    </lineage>
</organism>
<feature type="coiled-coil region" evidence="9">
    <location>
        <begin position="1446"/>
        <end position="1480"/>
    </location>
</feature>
<keyword evidence="7" id="KW-0333">Golgi apparatus</keyword>
<dbReference type="GO" id="GO:0008017">
    <property type="term" value="F:microtubule binding"/>
    <property type="evidence" value="ECO:0007669"/>
    <property type="project" value="TreeGrafter"/>
</dbReference>
<dbReference type="InterPro" id="IPR042791">
    <property type="entry name" value="CDK5RAP2"/>
</dbReference>
<comment type="subcellular location">
    <subcellularLocation>
        <location evidence="1">Cytoplasm</location>
        <location evidence="1">Cytoskeleton</location>
    </subcellularLocation>
    <subcellularLocation>
        <location evidence="2">Golgi apparatus</location>
    </subcellularLocation>
</comment>
<feature type="coiled-coil region" evidence="9">
    <location>
        <begin position="1542"/>
        <end position="1576"/>
    </location>
</feature>
<feature type="region of interest" description="Disordered" evidence="10">
    <location>
        <begin position="1036"/>
        <end position="1078"/>
    </location>
</feature>
<feature type="coiled-coil region" evidence="9">
    <location>
        <begin position="1216"/>
        <end position="1250"/>
    </location>
</feature>
<dbReference type="GO" id="GO:0046600">
    <property type="term" value="P:negative regulation of centriole replication"/>
    <property type="evidence" value="ECO:0007669"/>
    <property type="project" value="TreeGrafter"/>
</dbReference>
<keyword evidence="13" id="KW-1185">Reference proteome</keyword>
<evidence type="ECO:0000256" key="4">
    <source>
        <dbReference type="ARBA" id="ARBA00022490"/>
    </source>
</evidence>
<gene>
    <name evidence="14" type="primary">CDK5RAP2</name>
</gene>
<feature type="coiled-coil region" evidence="9">
    <location>
        <begin position="378"/>
        <end position="454"/>
    </location>
</feature>